<accession>F7GI26</accession>
<keyword evidence="3" id="KW-0012">Acyltransferase</keyword>
<dbReference type="InterPro" id="IPR010313">
    <property type="entry name" value="Glycine_N-acyltransferase"/>
</dbReference>
<dbReference type="GeneTree" id="ENSGT00950000183133"/>
<keyword evidence="7" id="KW-1185">Reference proteome</keyword>
<proteinExistence type="inferred from homology"/>
<evidence type="ECO:0000313" key="6">
    <source>
        <dbReference type="Ensembl" id="ENSMODP00000025225.2"/>
    </source>
</evidence>
<feature type="domain" description="Glycine N-acyltransferase N-terminal" evidence="5">
    <location>
        <begin position="1"/>
        <end position="159"/>
    </location>
</feature>
<dbReference type="EC" id="2.3.1.-" evidence="3"/>
<evidence type="ECO:0000256" key="1">
    <source>
        <dbReference type="ARBA" id="ARBA00000378"/>
    </source>
</evidence>
<dbReference type="GO" id="GO:0047961">
    <property type="term" value="F:glycine N-acyltransferase activity"/>
    <property type="evidence" value="ECO:0007669"/>
    <property type="project" value="UniProtKB-EC"/>
</dbReference>
<dbReference type="OMA" id="NTEAIDW"/>
<sequence>MILLRSPQMLQTLERTLRKDIPESLKVYGTIFHMNLGNPFKLEALVDKWPDFKTVIVRPQEQEMRDDLDHYTNTYQVYSKDLQSCQNALKSSDVINWKQHLQIQGLQSGLNEVIKNVAKEKSVQVKMTNRNLYLISETLNRHAPDEQTGAKSNYKTQKPKKDM</sequence>
<dbReference type="SUPFAM" id="SSF55729">
    <property type="entry name" value="Acyl-CoA N-acyltransferases (Nat)"/>
    <property type="match status" value="1"/>
</dbReference>
<dbReference type="PANTHER" id="PTHR15298">
    <property type="entry name" value="L-COA N-ACYLTRANSFERASE-RELATED"/>
    <property type="match status" value="1"/>
</dbReference>
<keyword evidence="3" id="KW-0808">Transferase</keyword>
<dbReference type="Bgee" id="ENSMODG00000020175">
    <property type="expression patterns" value="Expressed in kidney and 8 other cell types or tissues"/>
</dbReference>
<evidence type="ECO:0000259" key="5">
    <source>
        <dbReference type="Pfam" id="PF06021"/>
    </source>
</evidence>
<dbReference type="Pfam" id="PF06021">
    <property type="entry name" value="Gly_acyl_tr_N"/>
    <property type="match status" value="1"/>
</dbReference>
<protein>
    <recommendedName>
        <fullName evidence="3">Glycine N-acyltransferase-like protein</fullName>
        <ecNumber evidence="3">2.3.1.-</ecNumber>
    </recommendedName>
</protein>
<dbReference type="Ensembl" id="ENSMODT00000025674.3">
    <property type="protein sequence ID" value="ENSMODP00000025225.2"/>
    <property type="gene ID" value="ENSMODG00000020175.3"/>
</dbReference>
<evidence type="ECO:0000256" key="3">
    <source>
        <dbReference type="RuleBase" id="RU368002"/>
    </source>
</evidence>
<dbReference type="InterPro" id="IPR016181">
    <property type="entry name" value="Acyl_CoA_acyltransferase"/>
</dbReference>
<dbReference type="InterPro" id="IPR015938">
    <property type="entry name" value="Glycine_N-acyltransferase_N"/>
</dbReference>
<reference evidence="6" key="2">
    <citation type="submission" date="2025-08" db="UniProtKB">
        <authorList>
            <consortium name="Ensembl"/>
        </authorList>
    </citation>
    <scope>IDENTIFICATION</scope>
</reference>
<dbReference type="Proteomes" id="UP000002280">
    <property type="component" value="Chromosome 5"/>
</dbReference>
<dbReference type="eggNOG" id="ENOG502SDQB">
    <property type="taxonomic scope" value="Eukaryota"/>
</dbReference>
<dbReference type="AlphaFoldDB" id="F7GI26"/>
<evidence type="ECO:0000256" key="4">
    <source>
        <dbReference type="SAM" id="MobiDB-lite"/>
    </source>
</evidence>
<name>F7GI26_MONDO</name>
<dbReference type="STRING" id="13616.ENSMODP00000025225"/>
<dbReference type="HOGENOM" id="CLU_138282_0_0_1"/>
<reference evidence="6 7" key="1">
    <citation type="journal article" date="2007" name="Nature">
        <title>Genome of the marsupial Monodelphis domestica reveals innovation in non-coding sequences.</title>
        <authorList>
            <person name="Mikkelsen T.S."/>
            <person name="Wakefield M.J."/>
            <person name="Aken B."/>
            <person name="Amemiya C.T."/>
            <person name="Chang J.L."/>
            <person name="Duke S."/>
            <person name="Garber M."/>
            <person name="Gentles A.J."/>
            <person name="Goodstadt L."/>
            <person name="Heger A."/>
            <person name="Jurka J."/>
            <person name="Kamal M."/>
            <person name="Mauceli E."/>
            <person name="Searle S.M."/>
            <person name="Sharpe T."/>
            <person name="Baker M.L."/>
            <person name="Batzer M.A."/>
            <person name="Benos P.V."/>
            <person name="Belov K."/>
            <person name="Clamp M."/>
            <person name="Cook A."/>
            <person name="Cuff J."/>
            <person name="Das R."/>
            <person name="Davidow L."/>
            <person name="Deakin J.E."/>
            <person name="Fazzari M.J."/>
            <person name="Glass J.L."/>
            <person name="Grabherr M."/>
            <person name="Greally J.M."/>
            <person name="Gu W."/>
            <person name="Hore T.A."/>
            <person name="Huttley G.A."/>
            <person name="Kleber M."/>
            <person name="Jirtle R.L."/>
            <person name="Koina E."/>
            <person name="Lee J.T."/>
            <person name="Mahony S."/>
            <person name="Marra M.A."/>
            <person name="Miller R.D."/>
            <person name="Nicholls R.D."/>
            <person name="Oda M."/>
            <person name="Papenfuss A.T."/>
            <person name="Parra Z.E."/>
            <person name="Pollock D.D."/>
            <person name="Ray D.A."/>
            <person name="Schein J.E."/>
            <person name="Speed T.P."/>
            <person name="Thompson K."/>
            <person name="VandeBerg J.L."/>
            <person name="Wade C.M."/>
            <person name="Walker J.A."/>
            <person name="Waters P.D."/>
            <person name="Webber C."/>
            <person name="Weidman J.R."/>
            <person name="Xie X."/>
            <person name="Zody M.C."/>
            <person name="Baldwin J."/>
            <person name="Abdouelleil A."/>
            <person name="Abdulkadir J."/>
            <person name="Abebe A."/>
            <person name="Abera B."/>
            <person name="Abreu J."/>
            <person name="Acer S.C."/>
            <person name="Aftuck L."/>
            <person name="Alexander A."/>
            <person name="An P."/>
            <person name="Anderson E."/>
            <person name="Anderson S."/>
            <person name="Arachi H."/>
            <person name="Azer M."/>
            <person name="Bachantsang P."/>
            <person name="Barry A."/>
            <person name="Bayul T."/>
            <person name="Berlin A."/>
            <person name="Bessette D."/>
            <person name="Bloom T."/>
            <person name="Bloom T."/>
            <person name="Boguslavskiy L."/>
            <person name="Bonnet C."/>
            <person name="Boukhgalter B."/>
            <person name="Bourzgui I."/>
            <person name="Brown A."/>
            <person name="Cahill P."/>
            <person name="Channer S."/>
            <person name="Cheshatsang Y."/>
            <person name="Chuda L."/>
            <person name="Citroen M."/>
            <person name="Collymore A."/>
            <person name="Cooke P."/>
            <person name="Costello M."/>
            <person name="D'Aco K."/>
            <person name="Daza R."/>
            <person name="De Haan G."/>
            <person name="DeGray S."/>
            <person name="DeMaso C."/>
            <person name="Dhargay N."/>
            <person name="Dooley K."/>
            <person name="Dooley E."/>
            <person name="Doricent M."/>
            <person name="Dorje P."/>
            <person name="Dorjee K."/>
            <person name="Dupes A."/>
            <person name="Elong R."/>
            <person name="Falk J."/>
            <person name="Farina A."/>
            <person name="Faro S."/>
            <person name="Ferguson D."/>
            <person name="Fisher S."/>
            <person name="Foley C.D."/>
            <person name="Franke A."/>
            <person name="Friedrich D."/>
            <person name="Gadbois L."/>
            <person name="Gearin G."/>
            <person name="Gearin C.R."/>
            <person name="Giannoukos G."/>
            <person name="Goode T."/>
            <person name="Graham J."/>
            <person name="Grandbois E."/>
            <person name="Grewal S."/>
            <person name="Gyaltsen K."/>
            <person name="Hafez N."/>
            <person name="Hagos B."/>
            <person name="Hall J."/>
            <person name="Henson C."/>
            <person name="Hollinger A."/>
            <person name="Honan T."/>
            <person name="Huard M.D."/>
            <person name="Hughes L."/>
            <person name="Hurhula B."/>
            <person name="Husby M.E."/>
            <person name="Kamat A."/>
            <person name="Kanga B."/>
            <person name="Kashin S."/>
            <person name="Khazanovich D."/>
            <person name="Kisner P."/>
            <person name="Lance K."/>
            <person name="Lara M."/>
            <person name="Lee W."/>
            <person name="Lennon N."/>
            <person name="Letendre F."/>
            <person name="LeVine R."/>
            <person name="Lipovsky A."/>
            <person name="Liu X."/>
            <person name="Liu J."/>
            <person name="Liu S."/>
            <person name="Lokyitsang T."/>
            <person name="Lokyitsang Y."/>
            <person name="Lubonja R."/>
            <person name="Lui A."/>
            <person name="MacDonald P."/>
            <person name="Magnisalis V."/>
            <person name="Maru K."/>
            <person name="Matthews C."/>
            <person name="McCusker W."/>
            <person name="McDonough S."/>
            <person name="Mehta T."/>
            <person name="Meldrim J."/>
            <person name="Meneus L."/>
            <person name="Mihai O."/>
            <person name="Mihalev A."/>
            <person name="Mihova T."/>
            <person name="Mittelman R."/>
            <person name="Mlenga V."/>
            <person name="Montmayeur A."/>
            <person name="Mulrain L."/>
            <person name="Navidi A."/>
            <person name="Naylor J."/>
            <person name="Negash T."/>
            <person name="Nguyen T."/>
            <person name="Nguyen N."/>
            <person name="Nicol R."/>
            <person name="Norbu C."/>
            <person name="Norbu N."/>
            <person name="Novod N."/>
            <person name="O'Neill B."/>
            <person name="Osman S."/>
            <person name="Markiewicz E."/>
            <person name="Oyono O.L."/>
            <person name="Patti C."/>
            <person name="Phunkhang P."/>
            <person name="Pierre F."/>
            <person name="Priest M."/>
            <person name="Raghuraman S."/>
            <person name="Rege F."/>
            <person name="Reyes R."/>
            <person name="Rise C."/>
            <person name="Rogov P."/>
            <person name="Ross K."/>
            <person name="Ryan E."/>
            <person name="Settipalli S."/>
            <person name="Shea T."/>
            <person name="Sherpa N."/>
            <person name="Shi L."/>
            <person name="Shih D."/>
            <person name="Sparrow T."/>
            <person name="Spaulding J."/>
            <person name="Stalker J."/>
            <person name="Stange-Thomann N."/>
            <person name="Stavropoulos S."/>
            <person name="Stone C."/>
            <person name="Strader C."/>
            <person name="Tesfaye S."/>
            <person name="Thomson T."/>
            <person name="Thoulutsang Y."/>
            <person name="Thoulutsang D."/>
            <person name="Topham K."/>
            <person name="Topping I."/>
            <person name="Tsamla T."/>
            <person name="Vassiliev H."/>
            <person name="Vo A."/>
            <person name="Wangchuk T."/>
            <person name="Wangdi T."/>
            <person name="Weiand M."/>
            <person name="Wilkinson J."/>
            <person name="Wilson A."/>
            <person name="Yadav S."/>
            <person name="Young G."/>
            <person name="Yu Q."/>
            <person name="Zembek L."/>
            <person name="Zhong D."/>
            <person name="Zimmer A."/>
            <person name="Zwirko Z."/>
            <person name="Jaffe D.B."/>
            <person name="Alvarez P."/>
            <person name="Brockman W."/>
            <person name="Butler J."/>
            <person name="Chin C."/>
            <person name="Gnerre S."/>
            <person name="MacCallum I."/>
            <person name="Graves J.A."/>
            <person name="Ponting C.P."/>
            <person name="Breen M."/>
            <person name="Samollow P.B."/>
            <person name="Lander E.S."/>
            <person name="Lindblad-Toh K."/>
        </authorList>
    </citation>
    <scope>NUCLEOTIDE SEQUENCE [LARGE SCALE GENOMIC DNA]</scope>
</reference>
<feature type="region of interest" description="Disordered" evidence="4">
    <location>
        <begin position="143"/>
        <end position="163"/>
    </location>
</feature>
<dbReference type="PANTHER" id="PTHR15298:SF9">
    <property type="entry name" value="GLYCINE N-ACYLTRANSFERASE"/>
    <property type="match status" value="1"/>
</dbReference>
<reference evidence="6" key="3">
    <citation type="submission" date="2025-09" db="UniProtKB">
        <authorList>
            <consortium name="Ensembl"/>
        </authorList>
    </citation>
    <scope>IDENTIFICATION</scope>
</reference>
<evidence type="ECO:0000313" key="7">
    <source>
        <dbReference type="Proteomes" id="UP000002280"/>
    </source>
</evidence>
<comment type="catalytic activity">
    <reaction evidence="1">
        <text>an acyl-CoA + glycine = an N-acylglycine + CoA + H(+)</text>
        <dbReference type="Rhea" id="RHEA:19869"/>
        <dbReference type="ChEBI" id="CHEBI:15378"/>
        <dbReference type="ChEBI" id="CHEBI:57287"/>
        <dbReference type="ChEBI" id="CHEBI:57305"/>
        <dbReference type="ChEBI" id="CHEBI:57670"/>
        <dbReference type="ChEBI" id="CHEBI:58342"/>
        <dbReference type="EC" id="2.3.1.13"/>
    </reaction>
</comment>
<comment type="similarity">
    <text evidence="2 3">Belongs to the glycine N-acyltransferase family.</text>
</comment>
<organism evidence="6 7">
    <name type="scientific">Monodelphis domestica</name>
    <name type="common">Gray short-tailed opossum</name>
    <dbReference type="NCBI Taxonomy" id="13616"/>
    <lineage>
        <taxon>Eukaryota</taxon>
        <taxon>Metazoa</taxon>
        <taxon>Chordata</taxon>
        <taxon>Craniata</taxon>
        <taxon>Vertebrata</taxon>
        <taxon>Euteleostomi</taxon>
        <taxon>Mammalia</taxon>
        <taxon>Metatheria</taxon>
        <taxon>Didelphimorphia</taxon>
        <taxon>Didelphidae</taxon>
        <taxon>Monodelphis</taxon>
    </lineage>
</organism>
<evidence type="ECO:0000256" key="2">
    <source>
        <dbReference type="ARBA" id="ARBA00009110"/>
    </source>
</evidence>
<dbReference type="GO" id="GO:0005739">
    <property type="term" value="C:mitochondrion"/>
    <property type="evidence" value="ECO:0007669"/>
    <property type="project" value="InterPro"/>
</dbReference>
<dbReference type="InParanoid" id="F7GI26"/>